<proteinExistence type="predicted"/>
<dbReference type="AlphaFoldDB" id="A0AAE3T5J9"/>
<protein>
    <submittedName>
        <fullName evidence="2">Uncharacterized protein</fullName>
    </submittedName>
</protein>
<keyword evidence="1" id="KW-0732">Signal</keyword>
<evidence type="ECO:0000256" key="1">
    <source>
        <dbReference type="SAM" id="SignalP"/>
    </source>
</evidence>
<accession>A0AAE3T5J9</accession>
<dbReference type="EMBL" id="JAIVEX010000013">
    <property type="protein sequence ID" value="MDB0524304.1"/>
    <property type="molecule type" value="Genomic_DNA"/>
</dbReference>
<reference evidence="2" key="1">
    <citation type="submission" date="2021-09" db="EMBL/GenBank/DDBJ databases">
        <title>Genomic analysis of Ralstonia spp.</title>
        <authorList>
            <person name="Aburjaile F."/>
            <person name="Ariute J.C."/>
            <person name="Pais A.K.L."/>
            <person name="Albuquerque G.M.R."/>
            <person name="Silva A.M.F."/>
            <person name="Brenig B."/>
            <person name="Azevedo V."/>
            <person name="Matiuzzi M."/>
            <person name="Ramos R."/>
            <person name="Goes-Neto A."/>
            <person name="Soares S."/>
            <person name="Iseppon A.M.B."/>
            <person name="Souza E."/>
            <person name="Gama M."/>
        </authorList>
    </citation>
    <scope>NUCLEOTIDE SEQUENCE</scope>
    <source>
        <strain evidence="2">B4</strain>
    </source>
</reference>
<feature type="chain" id="PRO_5041973176" evidence="1">
    <location>
        <begin position="29"/>
        <end position="465"/>
    </location>
</feature>
<dbReference type="RefSeq" id="WP_184849027.1">
    <property type="nucleotide sequence ID" value="NZ_JABZEH010000001.1"/>
</dbReference>
<evidence type="ECO:0000313" key="3">
    <source>
        <dbReference type="Proteomes" id="UP001143674"/>
    </source>
</evidence>
<evidence type="ECO:0000313" key="2">
    <source>
        <dbReference type="EMBL" id="MDB0524304.1"/>
    </source>
</evidence>
<feature type="signal peptide" evidence="1">
    <location>
        <begin position="1"/>
        <end position="28"/>
    </location>
</feature>
<name>A0AAE3T5J9_RALSL</name>
<gene>
    <name evidence="2" type="ORF">LBW55_22105</name>
</gene>
<organism evidence="2 3">
    <name type="scientific">Ralstonia solanacearum</name>
    <name type="common">Pseudomonas solanacearum</name>
    <dbReference type="NCBI Taxonomy" id="305"/>
    <lineage>
        <taxon>Bacteria</taxon>
        <taxon>Pseudomonadati</taxon>
        <taxon>Pseudomonadota</taxon>
        <taxon>Betaproteobacteria</taxon>
        <taxon>Burkholderiales</taxon>
        <taxon>Burkholderiaceae</taxon>
        <taxon>Ralstonia</taxon>
        <taxon>Ralstonia solanacearum species complex</taxon>
    </lineage>
</organism>
<dbReference type="Proteomes" id="UP001143674">
    <property type="component" value="Unassembled WGS sequence"/>
</dbReference>
<comment type="caution">
    <text evidence="2">The sequence shown here is derived from an EMBL/GenBank/DDBJ whole genome shotgun (WGS) entry which is preliminary data.</text>
</comment>
<sequence length="465" mass="50031">MMKKRGIRGGAGAALLAFGLGLSLHAHAGLLDPIADLTVGAFLDRVQEAANGIVDHAAAQGSGLLVQTGDEANLVAGNARIELNDVLQKKVVDVVDRNEQAILAAVLDAENKLKAATLQIYDLKDTTLLDIANMEAAVPFTHLADFYVQRILHVAYLKNAGGYAMTVYAHGLGISSDNPQPPEISVTIDGQPVALEVAPDQTTLGKAVIALPATVVDPLFHPTHLKTPKVVLTVRITKKGWFGTSLFGSTHTYTVPFWLNLYPALAATATMHSVVPTYEWVDVADAYGPINTSPNKNGCTKQECEAGNSVEVRVPGAPSGAPIEGGQRITSLRLECTEGDSICNFVDTIKPTIDANATHGTITFNTNSFARHWRAIAKVQEWRQTRTTYYEEPLTFYYDRQTQGSLDTLANPVTLDVITFSGIKYSMPMRGPDQHSIVQFVSRTPNALGPHTDAVLFSTQAPTGF</sequence>